<feature type="region of interest" description="Disordered" evidence="8">
    <location>
        <begin position="135"/>
        <end position="171"/>
    </location>
</feature>
<dbReference type="PANTHER" id="PTHR47782:SF1">
    <property type="entry name" value="PYRIMIDINE PATHWAY REGULATORY PROTEIN 1"/>
    <property type="match status" value="1"/>
</dbReference>
<dbReference type="GO" id="GO:0005634">
    <property type="term" value="C:nucleus"/>
    <property type="evidence" value="ECO:0007669"/>
    <property type="project" value="UniProtKB-SubCell"/>
</dbReference>
<evidence type="ECO:0000313" key="11">
    <source>
        <dbReference type="Proteomes" id="UP000053095"/>
    </source>
</evidence>
<evidence type="ECO:0000256" key="7">
    <source>
        <dbReference type="ARBA" id="ARBA00023242"/>
    </source>
</evidence>
<dbReference type="InterPro" id="IPR007219">
    <property type="entry name" value="XnlR_reg_dom"/>
</dbReference>
<evidence type="ECO:0000256" key="1">
    <source>
        <dbReference type="ARBA" id="ARBA00004123"/>
    </source>
</evidence>
<dbReference type="EMBL" id="DF933835">
    <property type="protein sequence ID" value="GAM40563.1"/>
    <property type="molecule type" value="Genomic_DNA"/>
</dbReference>
<organism evidence="10 11">
    <name type="scientific">Talaromyces pinophilus</name>
    <name type="common">Penicillium pinophilum</name>
    <dbReference type="NCBI Taxonomy" id="128442"/>
    <lineage>
        <taxon>Eukaryota</taxon>
        <taxon>Fungi</taxon>
        <taxon>Dikarya</taxon>
        <taxon>Ascomycota</taxon>
        <taxon>Pezizomycotina</taxon>
        <taxon>Eurotiomycetes</taxon>
        <taxon>Eurotiomycetidae</taxon>
        <taxon>Eurotiales</taxon>
        <taxon>Trichocomaceae</taxon>
        <taxon>Talaromyces</taxon>
        <taxon>Talaromyces sect. Talaromyces</taxon>
    </lineage>
</organism>
<protein>
    <recommendedName>
        <fullName evidence="9">Xylanolytic transcriptional activator regulatory domain-containing protein</fullName>
    </recommendedName>
</protein>
<dbReference type="AlphaFoldDB" id="A0A6N4SLG5"/>
<keyword evidence="6" id="KW-0804">Transcription</keyword>
<comment type="subcellular location">
    <subcellularLocation>
        <location evidence="1">Nucleus</location>
    </subcellularLocation>
</comment>
<reference evidence="11" key="1">
    <citation type="journal article" date="2015" name="Genome Announc.">
        <title>Draft genome sequence of Talaromyces cellulolyticus strain Y-94, a source of lignocellulosic biomass-degrading enzymes.</title>
        <authorList>
            <person name="Fujii T."/>
            <person name="Koike H."/>
            <person name="Sawayama S."/>
            <person name="Yano S."/>
            <person name="Inoue H."/>
        </authorList>
    </citation>
    <scope>NUCLEOTIDE SEQUENCE [LARGE SCALE GENOMIC DNA]</scope>
    <source>
        <strain evidence="11">Y-94</strain>
    </source>
</reference>
<dbReference type="GO" id="GO:0000981">
    <property type="term" value="F:DNA-binding transcription factor activity, RNA polymerase II-specific"/>
    <property type="evidence" value="ECO:0007669"/>
    <property type="project" value="TreeGrafter"/>
</dbReference>
<name>A0A6N4SLG5_TALPI</name>
<gene>
    <name evidence="10" type="ORF">TCE0_039f13009</name>
</gene>
<proteinExistence type="predicted"/>
<keyword evidence="4" id="KW-0805">Transcription regulation</keyword>
<feature type="domain" description="Xylanolytic transcriptional activator regulatory" evidence="9">
    <location>
        <begin position="189"/>
        <end position="352"/>
    </location>
</feature>
<dbReference type="GO" id="GO:0008270">
    <property type="term" value="F:zinc ion binding"/>
    <property type="evidence" value="ECO:0007669"/>
    <property type="project" value="InterPro"/>
</dbReference>
<dbReference type="GO" id="GO:0045944">
    <property type="term" value="P:positive regulation of transcription by RNA polymerase II"/>
    <property type="evidence" value="ECO:0007669"/>
    <property type="project" value="TreeGrafter"/>
</dbReference>
<evidence type="ECO:0000256" key="6">
    <source>
        <dbReference type="ARBA" id="ARBA00023163"/>
    </source>
</evidence>
<evidence type="ECO:0000256" key="5">
    <source>
        <dbReference type="ARBA" id="ARBA00023125"/>
    </source>
</evidence>
<evidence type="ECO:0000256" key="3">
    <source>
        <dbReference type="ARBA" id="ARBA00022833"/>
    </source>
</evidence>
<evidence type="ECO:0000313" key="10">
    <source>
        <dbReference type="EMBL" id="GAM40563.1"/>
    </source>
</evidence>
<evidence type="ECO:0000256" key="8">
    <source>
        <dbReference type="SAM" id="MobiDB-lite"/>
    </source>
</evidence>
<evidence type="ECO:0000256" key="2">
    <source>
        <dbReference type="ARBA" id="ARBA00022723"/>
    </source>
</evidence>
<dbReference type="Pfam" id="PF04082">
    <property type="entry name" value="Fungal_trans"/>
    <property type="match status" value="1"/>
</dbReference>
<sequence>MHSLPAAEDQVRFQVPTMHVVLAGKCRLLGLRSSDKASSSSKVPSLSSEVFKVACITPDHSPIHSLVKSLEARVAHLEAQLLALRSTSHNVPYLMASKIAQVNISFGVPQPGPYLQSKLSSALFLRPSCPPLAISPTARHSEVESSEPNELSSQQRRRSRHRGTSKPNVINLGSVPHSALERMIRNYSDTHLPQYPIISATMLEHALQQFRADAVDKGSSLFDADPASTGLGHFEFFVIFIVLAISASTLTWKAETQAREACDSFYKSALKHLQLLEDYSEINELQISLLLAHFAHMCPELLDNWTCISNAVRIALSLGLYRECPEGIDAEQGRLRSELFWVTYGMEHVWYTEAQTYTPYNMLEFKHVQFHHLVVRIYRPTPRLRTKSPQDWEIVLKACRSLIDDYVGQERRRRLFYPWHGVHILFETASVALDASWSARDYPPLFGEAEEMLQTYIPRCIQLLSAIGERWNEATECANHLRPILEKVHSTFSGPDRSAHDLAIAEEINELLFSDKLPVWSMTDFGIDNFGFEGRSLLLDNMPVDDMEFLQWGEDWDIMPPEFIPEFEIL</sequence>
<comment type="caution">
    <text evidence="10">The sequence shown here is derived from an EMBL/GenBank/DDBJ whole genome shotgun (WGS) entry which is preliminary data.</text>
</comment>
<keyword evidence="11" id="KW-1185">Reference proteome</keyword>
<evidence type="ECO:0000256" key="4">
    <source>
        <dbReference type="ARBA" id="ARBA00023015"/>
    </source>
</evidence>
<feature type="compositionally biased region" description="Basic residues" evidence="8">
    <location>
        <begin position="155"/>
        <end position="164"/>
    </location>
</feature>
<dbReference type="PANTHER" id="PTHR47782">
    <property type="entry name" value="ZN(II)2CYS6 TRANSCRIPTION FACTOR (EUROFUNG)-RELATED"/>
    <property type="match status" value="1"/>
</dbReference>
<accession>A0A6N4SLG5</accession>
<keyword evidence="3" id="KW-0862">Zinc</keyword>
<keyword evidence="2" id="KW-0479">Metal-binding</keyword>
<dbReference type="GO" id="GO:0043565">
    <property type="term" value="F:sequence-specific DNA binding"/>
    <property type="evidence" value="ECO:0007669"/>
    <property type="project" value="TreeGrafter"/>
</dbReference>
<keyword evidence="5" id="KW-0238">DNA-binding</keyword>
<keyword evidence="7" id="KW-0539">Nucleus</keyword>
<dbReference type="InterPro" id="IPR052202">
    <property type="entry name" value="Yeast_MetPath_Reg"/>
</dbReference>
<dbReference type="Proteomes" id="UP000053095">
    <property type="component" value="Unassembled WGS sequence"/>
</dbReference>
<evidence type="ECO:0000259" key="9">
    <source>
        <dbReference type="Pfam" id="PF04082"/>
    </source>
</evidence>
<dbReference type="GO" id="GO:0006351">
    <property type="term" value="P:DNA-templated transcription"/>
    <property type="evidence" value="ECO:0007669"/>
    <property type="project" value="InterPro"/>
</dbReference>
<dbReference type="CDD" id="cd12148">
    <property type="entry name" value="fungal_TF_MHR"/>
    <property type="match status" value="1"/>
</dbReference>